<dbReference type="Proteomes" id="UP000321949">
    <property type="component" value="Unassembled WGS sequence"/>
</dbReference>
<accession>A0A5C8I945</accession>
<feature type="compositionally biased region" description="Basic residues" evidence="1">
    <location>
        <begin position="90"/>
        <end position="122"/>
    </location>
</feature>
<keyword evidence="3" id="KW-1185">Reference proteome</keyword>
<feature type="compositionally biased region" description="Low complexity" evidence="1">
    <location>
        <begin position="130"/>
        <end position="147"/>
    </location>
</feature>
<evidence type="ECO:0000256" key="1">
    <source>
        <dbReference type="SAM" id="MobiDB-lite"/>
    </source>
</evidence>
<feature type="region of interest" description="Disordered" evidence="1">
    <location>
        <begin position="75"/>
        <end position="190"/>
    </location>
</feature>
<gene>
    <name evidence="2" type="ORF">FVP74_01965</name>
</gene>
<feature type="region of interest" description="Disordered" evidence="1">
    <location>
        <begin position="1"/>
        <end position="37"/>
    </location>
</feature>
<evidence type="ECO:0000313" key="2">
    <source>
        <dbReference type="EMBL" id="TXK15200.1"/>
    </source>
</evidence>
<protein>
    <submittedName>
        <fullName evidence="2">Uncharacterized protein</fullName>
    </submittedName>
</protein>
<name>A0A5C8I945_9MICO</name>
<proteinExistence type="predicted"/>
<dbReference type="EMBL" id="VRSX01000001">
    <property type="protein sequence ID" value="TXK15200.1"/>
    <property type="molecule type" value="Genomic_DNA"/>
</dbReference>
<comment type="caution">
    <text evidence="2">The sequence shown here is derived from an EMBL/GenBank/DDBJ whole genome shotgun (WGS) entry which is preliminary data.</text>
</comment>
<organism evidence="2 3">
    <name type="scientific">Microbacterium saccharophilum</name>
    <dbReference type="NCBI Taxonomy" id="1213358"/>
    <lineage>
        <taxon>Bacteria</taxon>
        <taxon>Bacillati</taxon>
        <taxon>Actinomycetota</taxon>
        <taxon>Actinomycetes</taxon>
        <taxon>Micrococcales</taxon>
        <taxon>Microbacteriaceae</taxon>
        <taxon>Microbacterium</taxon>
    </lineage>
</organism>
<reference evidence="2 3" key="1">
    <citation type="submission" date="2019-08" db="EMBL/GenBank/DDBJ databases">
        <authorList>
            <person name="Dong K."/>
        </authorList>
    </citation>
    <scope>NUCLEOTIDE SEQUENCE [LARGE SCALE GENOMIC DNA]</scope>
    <source>
        <strain evidence="2 3">K-1</strain>
    </source>
</reference>
<dbReference type="AlphaFoldDB" id="A0A5C8I945"/>
<evidence type="ECO:0000313" key="3">
    <source>
        <dbReference type="Proteomes" id="UP000321949"/>
    </source>
</evidence>
<feature type="compositionally biased region" description="Low complexity" evidence="1">
    <location>
        <begin position="155"/>
        <end position="164"/>
    </location>
</feature>
<sequence>MSGHGEPAPLVGCRDRRITRTVSDGGAGPSASTGPAFGETLVSCRNRCEPYLGRGTTPLAGLVWSLPLPRWSPLRPCPCRPVRPRSPNRPPRRRRLRSPRRRPRRRPRRPRRSRRPTPKRRNAPAAVIPARWRTASRSASPASSASRSAREAIRRASSASSSSSQEPATRPDSAWSTNRIRSWTPRGVSR</sequence>